<proteinExistence type="predicted"/>
<evidence type="ECO:0000313" key="1">
    <source>
        <dbReference type="EMBL" id="ALS32643.1"/>
    </source>
</evidence>
<evidence type="ECO:0000313" key="2">
    <source>
        <dbReference type="Proteomes" id="UP000065261"/>
    </source>
</evidence>
<dbReference type="EMBL" id="CP011034">
    <property type="protein sequence ID" value="ALS32643.1"/>
    <property type="molecule type" value="Genomic_DNA"/>
</dbReference>
<dbReference type="Proteomes" id="UP000065261">
    <property type="component" value="Chromosome I"/>
</dbReference>
<organism evidence="1">
    <name type="scientific">Pseudoalteromonas translucida KMM 520</name>
    <dbReference type="NCBI Taxonomy" id="1315283"/>
    <lineage>
        <taxon>Bacteria</taxon>
        <taxon>Pseudomonadati</taxon>
        <taxon>Pseudomonadota</taxon>
        <taxon>Gammaproteobacteria</taxon>
        <taxon>Alteromonadales</taxon>
        <taxon>Pseudoalteromonadaceae</taxon>
        <taxon>Pseudoalteromonas</taxon>
    </lineage>
</organism>
<dbReference type="KEGG" id="ptn:PTRA_a1427"/>
<sequence>MSHKTQTHPALSLEAKSLIAALAVESFNFRENVHVNVVTNAQTPFINVFIYVNDVSAKSFMIKLTDTDAVAQLENAFNQVRAYKKQDKSFAPHIKLAS</sequence>
<dbReference type="AlphaFoldDB" id="A0A0U2NFU5"/>
<reference evidence="1 2" key="1">
    <citation type="submission" date="2015-03" db="EMBL/GenBank/DDBJ databases">
        <authorList>
            <person name="Murphy D."/>
        </authorList>
    </citation>
    <scope>NUCLEOTIDE SEQUENCE [LARGE SCALE GENOMIC DNA]</scope>
    <source>
        <strain evidence="1 2">KMM 520</strain>
    </source>
</reference>
<protein>
    <submittedName>
        <fullName evidence="1">Uncharacterized protein</fullName>
    </submittedName>
</protein>
<name>A0A0U2NFU5_9GAMM</name>
<dbReference type="PATRIC" id="fig|1315283.4.peg.1235"/>
<dbReference type="RefSeq" id="WP_058373083.1">
    <property type="nucleotide sequence ID" value="NZ_CP011034.1"/>
</dbReference>
<accession>A0A0U2NFU5</accession>
<dbReference type="OrthoDB" id="9758243at2"/>
<gene>
    <name evidence="1" type="ORF">PTRA_a1427</name>
</gene>